<dbReference type="PROSITE" id="PS50005">
    <property type="entry name" value="TPR"/>
    <property type="match status" value="1"/>
</dbReference>
<dbReference type="PROSITE" id="PS50110">
    <property type="entry name" value="RESPONSE_REGULATORY"/>
    <property type="match status" value="1"/>
</dbReference>
<dbReference type="Proteomes" id="UP000092544">
    <property type="component" value="Unassembled WGS sequence"/>
</dbReference>
<dbReference type="GO" id="GO:0000976">
    <property type="term" value="F:transcription cis-regulatory region binding"/>
    <property type="evidence" value="ECO:0007669"/>
    <property type="project" value="TreeGrafter"/>
</dbReference>
<dbReference type="GO" id="GO:0005829">
    <property type="term" value="C:cytosol"/>
    <property type="evidence" value="ECO:0007669"/>
    <property type="project" value="TreeGrafter"/>
</dbReference>
<dbReference type="STRING" id="1792290.MSP8886_03438"/>
<feature type="domain" description="Response regulatory" evidence="8">
    <location>
        <begin position="27"/>
        <end position="146"/>
    </location>
</feature>
<feature type="modified residue" description="4-aspartylphosphate" evidence="6">
    <location>
        <position position="77"/>
    </location>
</feature>
<dbReference type="PANTHER" id="PTHR48111:SF1">
    <property type="entry name" value="TWO-COMPONENT RESPONSE REGULATOR ORR33"/>
    <property type="match status" value="1"/>
</dbReference>
<evidence type="ECO:0000256" key="5">
    <source>
        <dbReference type="ARBA" id="ARBA00023163"/>
    </source>
</evidence>
<name>A0A1A8TQE3_9GAMM</name>
<keyword evidence="5" id="KW-0804">Transcription</keyword>
<reference evidence="9 10" key="1">
    <citation type="submission" date="2016-06" db="EMBL/GenBank/DDBJ databases">
        <authorList>
            <person name="Kjaerup R.B."/>
            <person name="Dalgaard T.S."/>
            <person name="Juul-Madsen H.R."/>
        </authorList>
    </citation>
    <scope>NUCLEOTIDE SEQUENCE [LARGE SCALE GENOMIC DNA]</scope>
    <source>
        <strain evidence="9 10">CECT 8886</strain>
    </source>
</reference>
<organism evidence="9 10">
    <name type="scientific">Marinomonas spartinae</name>
    <dbReference type="NCBI Taxonomy" id="1792290"/>
    <lineage>
        <taxon>Bacteria</taxon>
        <taxon>Pseudomonadati</taxon>
        <taxon>Pseudomonadota</taxon>
        <taxon>Gammaproteobacteria</taxon>
        <taxon>Oceanospirillales</taxon>
        <taxon>Oceanospirillaceae</taxon>
        <taxon>Marinomonas</taxon>
    </lineage>
</organism>
<dbReference type="AlphaFoldDB" id="A0A1A8TQE3"/>
<dbReference type="InterPro" id="IPR011990">
    <property type="entry name" value="TPR-like_helical_dom_sf"/>
</dbReference>
<dbReference type="RefSeq" id="WP_067018660.1">
    <property type="nucleotide sequence ID" value="NZ_FLOB01000010.1"/>
</dbReference>
<evidence type="ECO:0000256" key="7">
    <source>
        <dbReference type="PROSITE-ProRule" id="PRU00339"/>
    </source>
</evidence>
<protein>
    <submittedName>
        <fullName evidence="9">Chemotaxis protein CheY</fullName>
    </submittedName>
</protein>
<dbReference type="InterPro" id="IPR011006">
    <property type="entry name" value="CheY-like_superfamily"/>
</dbReference>
<gene>
    <name evidence="9" type="primary">cheY_6</name>
    <name evidence="9" type="ORF">MSP8886_03438</name>
</gene>
<proteinExistence type="predicted"/>
<evidence type="ECO:0000256" key="6">
    <source>
        <dbReference type="PROSITE-ProRule" id="PRU00169"/>
    </source>
</evidence>
<dbReference type="PANTHER" id="PTHR48111">
    <property type="entry name" value="REGULATOR OF RPOS"/>
    <property type="match status" value="1"/>
</dbReference>
<keyword evidence="3" id="KW-0805">Transcription regulation</keyword>
<accession>A0A1A8TQE3</accession>
<keyword evidence="1 6" id="KW-0597">Phosphoprotein</keyword>
<dbReference type="GO" id="GO:0006355">
    <property type="term" value="P:regulation of DNA-templated transcription"/>
    <property type="evidence" value="ECO:0007669"/>
    <property type="project" value="TreeGrafter"/>
</dbReference>
<dbReference type="Gene3D" id="3.40.50.2300">
    <property type="match status" value="1"/>
</dbReference>
<dbReference type="EMBL" id="FLOB01000010">
    <property type="protein sequence ID" value="SBS35652.1"/>
    <property type="molecule type" value="Genomic_DNA"/>
</dbReference>
<keyword evidence="10" id="KW-1185">Reference proteome</keyword>
<dbReference type="OrthoDB" id="7298659at2"/>
<sequence>MSDITQVDFTATNTITDTPKNSITDKRVLIIEDIAEMRLMLKSLMTSLGYEKIDVEPSGQGGLKRILNFKYDIVLSDYNLGGNIDGQHILETTRKNYSLDHSAIFMMITADTTYESVVSAVEYEPDSYLVKPFPPTSFHRRFNKIIGQKKIFSIVDQARKKDDYESMEKHAQEILKAYPQYASMCLKVIGESLYKRKQYKSAKQHYAMIVDGNSTLAWAYYGMAQCDVQLEEFPSAINHLEKTVALSKHFLSAYDLLADVHTQMGNLEKAQSAILRALENSPRSVERSQRLGRVSIEIKDWVIAEQSFSRAIRLAKDTSSENVELYYDYLKTITAMLEQGIEGTRLQDKFRRALSRLRSLGQSNPNVLSNSFRLEIQQLLYRNHLGEAIRSWQLWSKLIEKGEASALTLAQELTLKKRLGLL</sequence>
<evidence type="ECO:0000313" key="9">
    <source>
        <dbReference type="EMBL" id="SBS35652.1"/>
    </source>
</evidence>
<keyword evidence="4" id="KW-0238">DNA-binding</keyword>
<dbReference type="GO" id="GO:0032993">
    <property type="term" value="C:protein-DNA complex"/>
    <property type="evidence" value="ECO:0007669"/>
    <property type="project" value="TreeGrafter"/>
</dbReference>
<dbReference type="SMART" id="SM00028">
    <property type="entry name" value="TPR"/>
    <property type="match status" value="4"/>
</dbReference>
<evidence type="ECO:0000259" key="8">
    <source>
        <dbReference type="PROSITE" id="PS50110"/>
    </source>
</evidence>
<dbReference type="InterPro" id="IPR001789">
    <property type="entry name" value="Sig_transdc_resp-reg_receiver"/>
</dbReference>
<evidence type="ECO:0000256" key="3">
    <source>
        <dbReference type="ARBA" id="ARBA00023015"/>
    </source>
</evidence>
<dbReference type="GO" id="GO:0000156">
    <property type="term" value="F:phosphorelay response regulator activity"/>
    <property type="evidence" value="ECO:0007669"/>
    <property type="project" value="TreeGrafter"/>
</dbReference>
<keyword evidence="7" id="KW-0802">TPR repeat</keyword>
<dbReference type="Pfam" id="PF00072">
    <property type="entry name" value="Response_reg"/>
    <property type="match status" value="1"/>
</dbReference>
<evidence type="ECO:0000313" key="10">
    <source>
        <dbReference type="Proteomes" id="UP000092544"/>
    </source>
</evidence>
<dbReference type="InterPro" id="IPR039420">
    <property type="entry name" value="WalR-like"/>
</dbReference>
<dbReference type="SUPFAM" id="SSF48452">
    <property type="entry name" value="TPR-like"/>
    <property type="match status" value="1"/>
</dbReference>
<dbReference type="Gene3D" id="1.25.40.10">
    <property type="entry name" value="Tetratricopeptide repeat domain"/>
    <property type="match status" value="1"/>
</dbReference>
<keyword evidence="2" id="KW-0902">Two-component regulatory system</keyword>
<evidence type="ECO:0000256" key="2">
    <source>
        <dbReference type="ARBA" id="ARBA00023012"/>
    </source>
</evidence>
<evidence type="ECO:0000256" key="1">
    <source>
        <dbReference type="ARBA" id="ARBA00022553"/>
    </source>
</evidence>
<dbReference type="SMART" id="SM00448">
    <property type="entry name" value="REC"/>
    <property type="match status" value="1"/>
</dbReference>
<dbReference type="InterPro" id="IPR019734">
    <property type="entry name" value="TPR_rpt"/>
</dbReference>
<evidence type="ECO:0000256" key="4">
    <source>
        <dbReference type="ARBA" id="ARBA00023125"/>
    </source>
</evidence>
<dbReference type="SUPFAM" id="SSF52172">
    <property type="entry name" value="CheY-like"/>
    <property type="match status" value="1"/>
</dbReference>
<feature type="repeat" description="TPR" evidence="7">
    <location>
        <begin position="251"/>
        <end position="284"/>
    </location>
</feature>